<feature type="transmembrane region" description="Helical" evidence="1">
    <location>
        <begin position="12"/>
        <end position="37"/>
    </location>
</feature>
<dbReference type="RefSeq" id="WP_338822880.1">
    <property type="nucleotide sequence ID" value="NZ_CP148067.1"/>
</dbReference>
<feature type="transmembrane region" description="Helical" evidence="1">
    <location>
        <begin position="137"/>
        <end position="161"/>
    </location>
</feature>
<dbReference type="Proteomes" id="UP001477443">
    <property type="component" value="Chromosome"/>
</dbReference>
<accession>A0ABZ2RT14</accession>
<feature type="transmembrane region" description="Helical" evidence="1">
    <location>
        <begin position="57"/>
        <end position="77"/>
    </location>
</feature>
<keyword evidence="1" id="KW-1133">Transmembrane helix</keyword>
<dbReference type="EMBL" id="CP148067">
    <property type="protein sequence ID" value="WXL29253.1"/>
    <property type="molecule type" value="Genomic_DNA"/>
</dbReference>
<evidence type="ECO:0000313" key="2">
    <source>
        <dbReference type="EMBL" id="WXL29253.1"/>
    </source>
</evidence>
<evidence type="ECO:0000313" key="3">
    <source>
        <dbReference type="Proteomes" id="UP001477443"/>
    </source>
</evidence>
<gene>
    <name evidence="2" type="ORF">WG617_01210</name>
</gene>
<proteinExistence type="predicted"/>
<feature type="transmembrane region" description="Helical" evidence="1">
    <location>
        <begin position="89"/>
        <end position="117"/>
    </location>
</feature>
<protein>
    <submittedName>
        <fullName evidence="2">Uncharacterized protein</fullName>
    </submittedName>
</protein>
<sequence length="184" mass="21691">METINSIPKGVINNFSSISIFTFIFLITWLASFIVFFEESNKHSTHLTDSSLFWLNLSFLIIWLLKFMIFDLSYTFTTLKSDKEITKIAILYNFMTSLWIGCLIFITYLMFISNVSWLAKTYQDLRPPLYKYNTVFLFWYPAIVIPVFIGLKLLINMIMILTEKSLKIGRKVLLILLPIYIRAY</sequence>
<evidence type="ECO:0000256" key="1">
    <source>
        <dbReference type="SAM" id="Phobius"/>
    </source>
</evidence>
<keyword evidence="1" id="KW-0812">Transmembrane</keyword>
<keyword evidence="3" id="KW-1185">Reference proteome</keyword>
<reference evidence="2" key="1">
    <citation type="submission" date="2024-03" db="EMBL/GenBank/DDBJ databases">
        <title>Complete genome sequence of Mycoplasma felifaucium Z921 isolated from the trachea of a cheetah.</title>
        <authorList>
            <person name="Spergser J."/>
        </authorList>
    </citation>
    <scope>NUCLEOTIDE SEQUENCE [LARGE SCALE GENOMIC DNA]</scope>
    <source>
        <strain evidence="2">Z921</strain>
    </source>
</reference>
<name>A0ABZ2RT14_9BACT</name>
<organism evidence="2 3">
    <name type="scientific">Mycoplasmopsis felifaucium</name>
    <dbReference type="NCBI Taxonomy" id="35768"/>
    <lineage>
        <taxon>Bacteria</taxon>
        <taxon>Bacillati</taxon>
        <taxon>Mycoplasmatota</taxon>
        <taxon>Mycoplasmoidales</taxon>
        <taxon>Metamycoplasmataceae</taxon>
        <taxon>Mycoplasmopsis</taxon>
    </lineage>
</organism>
<keyword evidence="1" id="KW-0472">Membrane</keyword>